<protein>
    <submittedName>
        <fullName evidence="4">Uncharacterized protein</fullName>
    </submittedName>
</protein>
<keyword evidence="2" id="KW-0806">Transcription termination</keyword>
<dbReference type="Pfam" id="PF02536">
    <property type="entry name" value="mTERF"/>
    <property type="match status" value="1"/>
</dbReference>
<gene>
    <name evidence="4" type="ORF">URODEC1_LOCUS92410</name>
</gene>
<sequence>MRTHRLLSISTQENRCGYFIQIRKIKKITEIGAGAVSTSAAATTMLFLRRNLLPLLRSASSLPSPIHHRACLLSTSTSTSAAVAPFSLEDYLIAACGLAPAQARKTAQKAFNERSKVNKKTFEEISNSRLNSASNPDAVLALLSGVGLSRTDIAAVIIADPMLLRSSTKNIGPRLLALRDRLGLSTTQIARFLLVGSRSVRSCDVVPRLEFFISFFGSFEQLLVVMKKSSCIVMYDLERVIKPNIALLRQCGISVQQIAQLNTWLLGFRPEHLKELVLRAEGLGVPRSSRIFYRAVLVVSQNTKEKVAARLEFLKSTLGCHESEVSTAVSKMPSILGISEECLHRKIQFLVKEVGLEPQYILQRPSLFAYSLEKRLVPRHCVMKVLLAKGLLDSNRSFYTLVVIGEETFKLRYIDCHKDSVHGLADAYVPACDGIVPSAV</sequence>
<dbReference type="InterPro" id="IPR038538">
    <property type="entry name" value="MTERF_sf"/>
</dbReference>
<proteinExistence type="inferred from homology"/>
<evidence type="ECO:0000256" key="1">
    <source>
        <dbReference type="ARBA" id="ARBA00007692"/>
    </source>
</evidence>
<keyword evidence="5" id="KW-1185">Reference proteome</keyword>
<organism evidence="4 5">
    <name type="scientific">Urochloa decumbens</name>
    <dbReference type="NCBI Taxonomy" id="240449"/>
    <lineage>
        <taxon>Eukaryota</taxon>
        <taxon>Viridiplantae</taxon>
        <taxon>Streptophyta</taxon>
        <taxon>Embryophyta</taxon>
        <taxon>Tracheophyta</taxon>
        <taxon>Spermatophyta</taxon>
        <taxon>Magnoliopsida</taxon>
        <taxon>Liliopsida</taxon>
        <taxon>Poales</taxon>
        <taxon>Poaceae</taxon>
        <taxon>PACMAD clade</taxon>
        <taxon>Panicoideae</taxon>
        <taxon>Panicodae</taxon>
        <taxon>Paniceae</taxon>
        <taxon>Melinidinae</taxon>
        <taxon>Urochloa</taxon>
    </lineage>
</organism>
<dbReference type="FunFam" id="1.25.70.10:FF:000001">
    <property type="entry name" value="Mitochondrial transcription termination factor-like"/>
    <property type="match status" value="1"/>
</dbReference>
<evidence type="ECO:0000256" key="3">
    <source>
        <dbReference type="ARBA" id="ARBA00022946"/>
    </source>
</evidence>
<reference evidence="4 5" key="2">
    <citation type="submission" date="2024-10" db="EMBL/GenBank/DDBJ databases">
        <authorList>
            <person name="Ryan C."/>
        </authorList>
    </citation>
    <scope>NUCLEOTIDE SEQUENCE [LARGE SCALE GENOMIC DNA]</scope>
</reference>
<dbReference type="PANTHER" id="PTHR13068">
    <property type="entry name" value="CGI-12 PROTEIN-RELATED"/>
    <property type="match status" value="1"/>
</dbReference>
<dbReference type="PANTHER" id="PTHR13068:SF102">
    <property type="entry name" value="OS11G0246100 PROTEIN"/>
    <property type="match status" value="1"/>
</dbReference>
<keyword evidence="3" id="KW-0809">Transit peptide</keyword>
<dbReference type="InterPro" id="IPR003690">
    <property type="entry name" value="MTERF"/>
</dbReference>
<dbReference type="EMBL" id="OZ075146">
    <property type="protein sequence ID" value="CAL5051928.1"/>
    <property type="molecule type" value="Genomic_DNA"/>
</dbReference>
<name>A0ABC9E7E8_9POAL</name>
<keyword evidence="2" id="KW-0805">Transcription regulation</keyword>
<keyword evidence="2" id="KW-0804">Transcription</keyword>
<evidence type="ECO:0000256" key="2">
    <source>
        <dbReference type="ARBA" id="ARBA00022472"/>
    </source>
</evidence>
<evidence type="ECO:0000313" key="5">
    <source>
        <dbReference type="Proteomes" id="UP001497457"/>
    </source>
</evidence>
<dbReference type="GO" id="GO:0006353">
    <property type="term" value="P:DNA-templated transcription termination"/>
    <property type="evidence" value="ECO:0007669"/>
    <property type="project" value="UniProtKB-KW"/>
</dbReference>
<dbReference type="SMART" id="SM00733">
    <property type="entry name" value="Mterf"/>
    <property type="match status" value="5"/>
</dbReference>
<evidence type="ECO:0000313" key="4">
    <source>
        <dbReference type="EMBL" id="CAL5051928.1"/>
    </source>
</evidence>
<reference evidence="5" key="1">
    <citation type="submission" date="2024-06" db="EMBL/GenBank/DDBJ databases">
        <authorList>
            <person name="Ryan C."/>
        </authorList>
    </citation>
    <scope>NUCLEOTIDE SEQUENCE [LARGE SCALE GENOMIC DNA]</scope>
</reference>
<dbReference type="Proteomes" id="UP001497457">
    <property type="component" value="Chromosome 36b"/>
</dbReference>
<dbReference type="AlphaFoldDB" id="A0ABC9E7E8"/>
<dbReference type="Gene3D" id="1.25.70.10">
    <property type="entry name" value="Transcription termination factor 3, mitochondrial"/>
    <property type="match status" value="2"/>
</dbReference>
<accession>A0ABC9E7E8</accession>
<comment type="similarity">
    <text evidence="1">Belongs to the mTERF family.</text>
</comment>